<dbReference type="FunFam" id="3.40.605.10:FF:000001">
    <property type="entry name" value="Aldehyde dehydrogenase 1"/>
    <property type="match status" value="1"/>
</dbReference>
<dbReference type="Pfam" id="PF00171">
    <property type="entry name" value="Aldedh"/>
    <property type="match status" value="1"/>
</dbReference>
<evidence type="ECO:0000259" key="4">
    <source>
        <dbReference type="Pfam" id="PF00171"/>
    </source>
</evidence>
<dbReference type="EMBL" id="PYAL01000001">
    <property type="protein sequence ID" value="RXN92376.1"/>
    <property type="molecule type" value="Genomic_DNA"/>
</dbReference>
<evidence type="ECO:0000256" key="3">
    <source>
        <dbReference type="RuleBase" id="RU003345"/>
    </source>
</evidence>
<proteinExistence type="inferred from homology"/>
<feature type="active site" evidence="2">
    <location>
        <position position="266"/>
    </location>
</feature>
<dbReference type="InterPro" id="IPR015590">
    <property type="entry name" value="Aldehyde_DH_dom"/>
</dbReference>
<evidence type="ECO:0000256" key="1">
    <source>
        <dbReference type="ARBA" id="ARBA00023002"/>
    </source>
</evidence>
<dbReference type="InterPro" id="IPR016163">
    <property type="entry name" value="Ald_DH_C"/>
</dbReference>
<dbReference type="PANTHER" id="PTHR11699">
    <property type="entry name" value="ALDEHYDE DEHYDROGENASE-RELATED"/>
    <property type="match status" value="1"/>
</dbReference>
<comment type="caution">
    <text evidence="5">The sequence shown here is derived from an EMBL/GenBank/DDBJ whole genome shotgun (WGS) entry which is preliminary data.</text>
</comment>
<organism evidence="5 6">
    <name type="scientific">Achromobacter aloeverae</name>
    <dbReference type="NCBI Taxonomy" id="1750518"/>
    <lineage>
        <taxon>Bacteria</taxon>
        <taxon>Pseudomonadati</taxon>
        <taxon>Pseudomonadota</taxon>
        <taxon>Betaproteobacteria</taxon>
        <taxon>Burkholderiales</taxon>
        <taxon>Alcaligenaceae</taxon>
        <taxon>Achromobacter</taxon>
    </lineage>
</organism>
<reference evidence="5 6" key="1">
    <citation type="journal article" date="2017" name="Int. J. Syst. Evol. Microbiol.">
        <title>Achromobacter aloeverae sp. nov., isolated from the root of Aloe vera (L.) Burm.f.</title>
        <authorList>
            <person name="Kuncharoen N."/>
            <person name="Muramatsu Y."/>
            <person name="Shibata C."/>
            <person name="Kamakura Y."/>
            <person name="Nakagawa Y."/>
            <person name="Tanasupawat S."/>
        </authorList>
    </citation>
    <scope>NUCLEOTIDE SEQUENCE [LARGE SCALE GENOMIC DNA]</scope>
    <source>
        <strain evidence="5 6">AVA-1</strain>
    </source>
</reference>
<dbReference type="InterPro" id="IPR016162">
    <property type="entry name" value="Ald_DH_N"/>
</dbReference>
<keyword evidence="6" id="KW-1185">Reference proteome</keyword>
<dbReference type="InterPro" id="IPR029510">
    <property type="entry name" value="Ald_DH_CS_GLU"/>
</dbReference>
<feature type="domain" description="Aldehyde dehydrogenase" evidence="4">
    <location>
        <begin position="32"/>
        <end position="491"/>
    </location>
</feature>
<dbReference type="Proteomes" id="UP000290849">
    <property type="component" value="Unassembled WGS sequence"/>
</dbReference>
<sequence length="499" mass="52721">MSGPTTPSLDFDPATLTLPRSQFIGGQLVDAGEEVLPVLRPCDGGPLGDLREADEGLVHRAVDDARQAWLASGWGTCPPRERARVLRRWADLIDRDAVALGQLEAVASTRPVGEAVPGDVPFTAEAIRFFAELADKSGGDVAATRRDSLGLVMAEPYGVIGAIAPWNFPLSMASWKCGPALAAGNAVVLKPSELTPYSTLRLAQLAIEAGVPPGIFNVVNGRGHVTGAALVRHPGIGKISFTGSTRTGGQIMSETGRHGTRPVTLELGGKSPQLVFADIADLDHVARCIARGFTANAGQACVAGSRLIVHRSLAEPLCEAIVAQVRRLRPGPTWASCSAYAPIISQSQAQRIDQLVRAAVDAGASVLTGGGFFDDAPCFYQPTVLDDVTPDLAVLREEVFGPVLTVQRFDEEEEGLLLADHATYGLAAGVYTRDIGQALRAARRIEAGTIWINRYGRSGDMIIPTGGYKGSGIGKDLGRQAFEAALRYKSVLIDFEAAA</sequence>
<comment type="similarity">
    <text evidence="3">Belongs to the aldehyde dehydrogenase family.</text>
</comment>
<dbReference type="SUPFAM" id="SSF53720">
    <property type="entry name" value="ALDH-like"/>
    <property type="match status" value="1"/>
</dbReference>
<dbReference type="PROSITE" id="PS00687">
    <property type="entry name" value="ALDEHYDE_DEHYDR_GLU"/>
    <property type="match status" value="1"/>
</dbReference>
<evidence type="ECO:0000313" key="6">
    <source>
        <dbReference type="Proteomes" id="UP000290849"/>
    </source>
</evidence>
<dbReference type="Gene3D" id="3.40.605.10">
    <property type="entry name" value="Aldehyde Dehydrogenase, Chain A, domain 1"/>
    <property type="match status" value="1"/>
</dbReference>
<accession>A0A4Q1HPS8</accession>
<evidence type="ECO:0000256" key="2">
    <source>
        <dbReference type="PROSITE-ProRule" id="PRU10007"/>
    </source>
</evidence>
<keyword evidence="1 3" id="KW-0560">Oxidoreductase</keyword>
<dbReference type="AlphaFoldDB" id="A0A4Q1HPS8"/>
<dbReference type="RefSeq" id="WP_129148339.1">
    <property type="nucleotide sequence ID" value="NZ_JBHSDO010000016.1"/>
</dbReference>
<evidence type="ECO:0000313" key="5">
    <source>
        <dbReference type="EMBL" id="RXN92376.1"/>
    </source>
</evidence>
<name>A0A4Q1HPS8_9BURK</name>
<dbReference type="OrthoDB" id="6187633at2"/>
<dbReference type="Gene3D" id="3.40.309.10">
    <property type="entry name" value="Aldehyde Dehydrogenase, Chain A, domain 2"/>
    <property type="match status" value="1"/>
</dbReference>
<gene>
    <name evidence="5" type="ORF">C7R54_01015</name>
</gene>
<protein>
    <submittedName>
        <fullName evidence="5">Aldehyde dehydrogenase</fullName>
    </submittedName>
</protein>
<dbReference type="InterPro" id="IPR016161">
    <property type="entry name" value="Ald_DH/histidinol_DH"/>
</dbReference>
<dbReference type="GO" id="GO:0004030">
    <property type="term" value="F:aldehyde dehydrogenase [NAD(P)+] activity"/>
    <property type="evidence" value="ECO:0007669"/>
    <property type="project" value="UniProtKB-ARBA"/>
</dbReference>